<sequence>MPAAMANAHIIGGHGALPKPQRSIRHRRLRTWSRPYPGPVRRRWRLHLRLPKHGPQPCRTHEAPRHGGTRAVQLYQPGRRQEFREQGPGPLNESLNGPHQPLACTAPGSRIESRVRGRRIMAITLASQAKDVGSIPIARSTSSRDKPPLPPLR</sequence>
<name>A0A375J1S5_9BURK</name>
<evidence type="ECO:0000256" key="1">
    <source>
        <dbReference type="SAM" id="MobiDB-lite"/>
    </source>
</evidence>
<proteinExistence type="predicted"/>
<gene>
    <name evidence="2" type="ORF">CBM2634_A200155</name>
</gene>
<evidence type="ECO:0000313" key="2">
    <source>
        <dbReference type="EMBL" id="SPR97903.1"/>
    </source>
</evidence>
<organism evidence="2 3">
    <name type="scientific">Cupriavidus taiwanensis</name>
    <dbReference type="NCBI Taxonomy" id="164546"/>
    <lineage>
        <taxon>Bacteria</taxon>
        <taxon>Pseudomonadati</taxon>
        <taxon>Pseudomonadota</taxon>
        <taxon>Betaproteobacteria</taxon>
        <taxon>Burkholderiales</taxon>
        <taxon>Burkholderiaceae</taxon>
        <taxon>Cupriavidus</taxon>
    </lineage>
</organism>
<accession>A0A375J1S5</accession>
<reference evidence="2 3" key="1">
    <citation type="submission" date="2018-01" db="EMBL/GenBank/DDBJ databases">
        <authorList>
            <person name="Gaut B.S."/>
            <person name="Morton B.R."/>
            <person name="Clegg M.T."/>
            <person name="Duvall M.R."/>
        </authorList>
    </citation>
    <scope>NUCLEOTIDE SEQUENCE [LARGE SCALE GENOMIC DNA]</scope>
    <source>
        <strain evidence="2">Cupriavidus taiwanensis cmp 52</strain>
    </source>
</reference>
<feature type="region of interest" description="Disordered" evidence="1">
    <location>
        <begin position="1"/>
        <end position="23"/>
    </location>
</feature>
<dbReference type="Proteomes" id="UP000256805">
    <property type="component" value="Unassembled WGS sequence"/>
</dbReference>
<feature type="region of interest" description="Disordered" evidence="1">
    <location>
        <begin position="51"/>
        <end position="110"/>
    </location>
</feature>
<dbReference type="EMBL" id="OVTA01000013">
    <property type="protein sequence ID" value="SPR97903.1"/>
    <property type="molecule type" value="Genomic_DNA"/>
</dbReference>
<protein>
    <submittedName>
        <fullName evidence="2">Uncharacterized protein</fullName>
    </submittedName>
</protein>
<feature type="region of interest" description="Disordered" evidence="1">
    <location>
        <begin position="130"/>
        <end position="153"/>
    </location>
</feature>
<evidence type="ECO:0000313" key="3">
    <source>
        <dbReference type="Proteomes" id="UP000256805"/>
    </source>
</evidence>
<dbReference type="AlphaFoldDB" id="A0A375J1S5"/>